<reference evidence="5" key="1">
    <citation type="journal article" date="2019" name="Int. J. Syst. Evol. Microbiol.">
        <title>The Global Catalogue of Microorganisms (GCM) 10K type strain sequencing project: providing services to taxonomists for standard genome sequencing and annotation.</title>
        <authorList>
            <consortium name="The Broad Institute Genomics Platform"/>
            <consortium name="The Broad Institute Genome Sequencing Center for Infectious Disease"/>
            <person name="Wu L."/>
            <person name="Ma J."/>
        </authorList>
    </citation>
    <scope>NUCLEOTIDE SEQUENCE [LARGE SCALE GENOMIC DNA]</scope>
    <source>
        <strain evidence="5">JCM 12165</strain>
    </source>
</reference>
<dbReference type="RefSeq" id="WP_343986678.1">
    <property type="nucleotide sequence ID" value="NZ_BAAAJG010000027.1"/>
</dbReference>
<dbReference type="EMBL" id="JBHUCP010000018">
    <property type="protein sequence ID" value="MFD1532372.1"/>
    <property type="molecule type" value="Genomic_DNA"/>
</dbReference>
<dbReference type="GO" id="GO:0032259">
    <property type="term" value="P:methylation"/>
    <property type="evidence" value="ECO:0007669"/>
    <property type="project" value="UniProtKB-KW"/>
</dbReference>
<evidence type="ECO:0000313" key="5">
    <source>
        <dbReference type="Proteomes" id="UP001597145"/>
    </source>
</evidence>
<gene>
    <name evidence="4" type="ORF">ACFSCY_23365</name>
</gene>
<dbReference type="Proteomes" id="UP001597145">
    <property type="component" value="Unassembled WGS sequence"/>
</dbReference>
<dbReference type="CDD" id="cd02440">
    <property type="entry name" value="AdoMet_MTases"/>
    <property type="match status" value="1"/>
</dbReference>
<dbReference type="PANTHER" id="PTHR43861">
    <property type="entry name" value="TRANS-ACONITATE 2-METHYLTRANSFERASE-RELATED"/>
    <property type="match status" value="1"/>
</dbReference>
<organism evidence="4 5">
    <name type="scientific">Pseudonocardia aurantiaca</name>
    <dbReference type="NCBI Taxonomy" id="75290"/>
    <lineage>
        <taxon>Bacteria</taxon>
        <taxon>Bacillati</taxon>
        <taxon>Actinomycetota</taxon>
        <taxon>Actinomycetes</taxon>
        <taxon>Pseudonocardiales</taxon>
        <taxon>Pseudonocardiaceae</taxon>
        <taxon>Pseudonocardia</taxon>
    </lineage>
</organism>
<keyword evidence="5" id="KW-1185">Reference proteome</keyword>
<evidence type="ECO:0000313" key="4">
    <source>
        <dbReference type="EMBL" id="MFD1532372.1"/>
    </source>
</evidence>
<dbReference type="GO" id="GO:0008168">
    <property type="term" value="F:methyltransferase activity"/>
    <property type="evidence" value="ECO:0007669"/>
    <property type="project" value="UniProtKB-KW"/>
</dbReference>
<name>A0ABW4FTN4_9PSEU</name>
<accession>A0ABW4FTN4</accession>
<sequence>MAVPDDYDEVAETYAERLGDELAGKPLDRALLRAFAEQVAAGAPGVVVDVGCGPGHVTAFLAGCGLGVAGLDVSPRMVAVARRREPRLRFSVGSVLDVDAADASWAGAVAFYSLIHLDDTDMRRALAELCRLVRAGGLVLVAVHTEHLEHPGAAVTRVEDLWGHAVELDFRYIPAATLAATAEGAGFEVAAVLEREPHPAVEAPTRRAYVLLRRP</sequence>
<comment type="caution">
    <text evidence="4">The sequence shown here is derived from an EMBL/GenBank/DDBJ whole genome shotgun (WGS) entry which is preliminary data.</text>
</comment>
<dbReference type="Gene3D" id="3.40.50.150">
    <property type="entry name" value="Vaccinia Virus protein VP39"/>
    <property type="match status" value="1"/>
</dbReference>
<dbReference type="Pfam" id="PF13649">
    <property type="entry name" value="Methyltransf_25"/>
    <property type="match status" value="1"/>
</dbReference>
<keyword evidence="2" id="KW-0808">Transferase</keyword>
<feature type="domain" description="Methyltransferase" evidence="3">
    <location>
        <begin position="47"/>
        <end position="137"/>
    </location>
</feature>
<dbReference type="PANTHER" id="PTHR43861:SF1">
    <property type="entry name" value="TRANS-ACONITATE 2-METHYLTRANSFERASE"/>
    <property type="match status" value="1"/>
</dbReference>
<evidence type="ECO:0000256" key="1">
    <source>
        <dbReference type="ARBA" id="ARBA00022603"/>
    </source>
</evidence>
<evidence type="ECO:0000256" key="2">
    <source>
        <dbReference type="ARBA" id="ARBA00022679"/>
    </source>
</evidence>
<evidence type="ECO:0000259" key="3">
    <source>
        <dbReference type="Pfam" id="PF13649"/>
    </source>
</evidence>
<keyword evidence="1 4" id="KW-0489">Methyltransferase</keyword>
<dbReference type="InterPro" id="IPR041698">
    <property type="entry name" value="Methyltransf_25"/>
</dbReference>
<proteinExistence type="predicted"/>
<dbReference type="SUPFAM" id="SSF53335">
    <property type="entry name" value="S-adenosyl-L-methionine-dependent methyltransferases"/>
    <property type="match status" value="1"/>
</dbReference>
<dbReference type="InterPro" id="IPR029063">
    <property type="entry name" value="SAM-dependent_MTases_sf"/>
</dbReference>
<protein>
    <submittedName>
        <fullName evidence="4">Class I SAM-dependent DNA methyltransferase</fullName>
    </submittedName>
</protein>